<feature type="domain" description="HTH iclR-type" evidence="4">
    <location>
        <begin position="18"/>
        <end position="78"/>
    </location>
</feature>
<proteinExistence type="predicted"/>
<evidence type="ECO:0000256" key="3">
    <source>
        <dbReference type="ARBA" id="ARBA00023163"/>
    </source>
</evidence>
<evidence type="ECO:0000259" key="5">
    <source>
        <dbReference type="PROSITE" id="PS51078"/>
    </source>
</evidence>
<dbReference type="GO" id="GO:0003677">
    <property type="term" value="F:DNA binding"/>
    <property type="evidence" value="ECO:0007669"/>
    <property type="project" value="UniProtKB-KW"/>
</dbReference>
<keyword evidence="7" id="KW-1185">Reference proteome</keyword>
<comment type="caution">
    <text evidence="6">The sequence shown here is derived from an EMBL/GenBank/DDBJ whole genome shotgun (WGS) entry which is preliminary data.</text>
</comment>
<dbReference type="PROSITE" id="PS51077">
    <property type="entry name" value="HTH_ICLR"/>
    <property type="match status" value="1"/>
</dbReference>
<organism evidence="6 7">
    <name type="scientific">Amycolatopsis taiwanensis</name>
    <dbReference type="NCBI Taxonomy" id="342230"/>
    <lineage>
        <taxon>Bacteria</taxon>
        <taxon>Bacillati</taxon>
        <taxon>Actinomycetota</taxon>
        <taxon>Actinomycetes</taxon>
        <taxon>Pseudonocardiales</taxon>
        <taxon>Pseudonocardiaceae</taxon>
        <taxon>Amycolatopsis</taxon>
    </lineage>
</organism>
<dbReference type="InterPro" id="IPR005471">
    <property type="entry name" value="Tscrpt_reg_IclR_N"/>
</dbReference>
<dbReference type="GO" id="GO:0003700">
    <property type="term" value="F:DNA-binding transcription factor activity"/>
    <property type="evidence" value="ECO:0007669"/>
    <property type="project" value="TreeGrafter"/>
</dbReference>
<dbReference type="GO" id="GO:0045892">
    <property type="term" value="P:negative regulation of DNA-templated transcription"/>
    <property type="evidence" value="ECO:0007669"/>
    <property type="project" value="TreeGrafter"/>
</dbReference>
<evidence type="ECO:0000256" key="1">
    <source>
        <dbReference type="ARBA" id="ARBA00023015"/>
    </source>
</evidence>
<name>A0A9W6R8A8_9PSEU</name>
<dbReference type="Gene3D" id="3.30.450.40">
    <property type="match status" value="1"/>
</dbReference>
<dbReference type="SUPFAM" id="SSF55781">
    <property type="entry name" value="GAF domain-like"/>
    <property type="match status" value="1"/>
</dbReference>
<protein>
    <submittedName>
        <fullName evidence="6">IclR family transcriptional regulator</fullName>
    </submittedName>
</protein>
<dbReference type="PROSITE" id="PS51078">
    <property type="entry name" value="ICLR_ED"/>
    <property type="match status" value="1"/>
</dbReference>
<dbReference type="Proteomes" id="UP001165136">
    <property type="component" value="Unassembled WGS sequence"/>
</dbReference>
<dbReference type="SMART" id="SM00346">
    <property type="entry name" value="HTH_ICLR"/>
    <property type="match status" value="1"/>
</dbReference>
<dbReference type="InterPro" id="IPR029016">
    <property type="entry name" value="GAF-like_dom_sf"/>
</dbReference>
<dbReference type="PANTHER" id="PTHR30136:SF39">
    <property type="entry name" value="TRANSCRIPTIONAL REGULATORY PROTEIN"/>
    <property type="match status" value="1"/>
</dbReference>
<dbReference type="AlphaFoldDB" id="A0A9W6R8A8"/>
<keyword evidence="3" id="KW-0804">Transcription</keyword>
<sequence length="266" mass="28333">MCVTLKAVTDPSPGVAPLLVLKKITAILSTFSLPMPELGLADIRAATGIPHSTVQRLVANMVQEGLLDRHGDRYRVGLKVAHWAAPATTGLDYLEIVRPVLQRLRDQLAETVCIFRESGNQRVCVAMAETRHVLRCAVEVGSISPLYVGSAGRVILAWNQSLADKIYASGLDALTEATITSPEALKKAVAQTRADGFAITAGERVTSASGLSAPIFGPHAELFGALTVMGPSVRMPREVCESFVEPVLAAADEATRLRSGRIPKGE</sequence>
<dbReference type="InterPro" id="IPR036390">
    <property type="entry name" value="WH_DNA-bd_sf"/>
</dbReference>
<dbReference type="InterPro" id="IPR014757">
    <property type="entry name" value="Tscrpt_reg_IclR_C"/>
</dbReference>
<dbReference type="InterPro" id="IPR036388">
    <property type="entry name" value="WH-like_DNA-bd_sf"/>
</dbReference>
<dbReference type="Pfam" id="PF09339">
    <property type="entry name" value="HTH_IclR"/>
    <property type="match status" value="1"/>
</dbReference>
<evidence type="ECO:0000313" key="7">
    <source>
        <dbReference type="Proteomes" id="UP001165136"/>
    </source>
</evidence>
<dbReference type="PANTHER" id="PTHR30136">
    <property type="entry name" value="HELIX-TURN-HELIX TRANSCRIPTIONAL REGULATOR, ICLR FAMILY"/>
    <property type="match status" value="1"/>
</dbReference>
<evidence type="ECO:0000256" key="2">
    <source>
        <dbReference type="ARBA" id="ARBA00023125"/>
    </source>
</evidence>
<dbReference type="InterPro" id="IPR050707">
    <property type="entry name" value="HTH_MetabolicPath_Reg"/>
</dbReference>
<evidence type="ECO:0000313" key="6">
    <source>
        <dbReference type="EMBL" id="GLY71103.1"/>
    </source>
</evidence>
<keyword evidence="2" id="KW-0238">DNA-binding</keyword>
<reference evidence="6" key="1">
    <citation type="submission" date="2023-03" db="EMBL/GenBank/DDBJ databases">
        <title>Amycolatopsis taiwanensis NBRC 103393.</title>
        <authorList>
            <person name="Ichikawa N."/>
            <person name="Sato H."/>
            <person name="Tonouchi N."/>
        </authorList>
    </citation>
    <scope>NUCLEOTIDE SEQUENCE</scope>
    <source>
        <strain evidence="6">NBRC 103393</strain>
    </source>
</reference>
<gene>
    <name evidence="6" type="ORF">Atai01_77220</name>
</gene>
<evidence type="ECO:0000259" key="4">
    <source>
        <dbReference type="PROSITE" id="PS51077"/>
    </source>
</evidence>
<dbReference type="Pfam" id="PF01614">
    <property type="entry name" value="IclR_C"/>
    <property type="match status" value="1"/>
</dbReference>
<dbReference type="Gene3D" id="1.10.10.10">
    <property type="entry name" value="Winged helix-like DNA-binding domain superfamily/Winged helix DNA-binding domain"/>
    <property type="match status" value="1"/>
</dbReference>
<keyword evidence="1" id="KW-0805">Transcription regulation</keyword>
<feature type="domain" description="IclR-ED" evidence="5">
    <location>
        <begin position="79"/>
        <end position="260"/>
    </location>
</feature>
<accession>A0A9W6R8A8</accession>
<dbReference type="SUPFAM" id="SSF46785">
    <property type="entry name" value="Winged helix' DNA-binding domain"/>
    <property type="match status" value="1"/>
</dbReference>
<dbReference type="EMBL" id="BSTI01000031">
    <property type="protein sequence ID" value="GLY71103.1"/>
    <property type="molecule type" value="Genomic_DNA"/>
</dbReference>